<reference evidence="2 3" key="1">
    <citation type="submission" date="2019-02" db="EMBL/GenBank/DDBJ databases">
        <title>Kribbella capetownensis sp. nov. and Kribbella speibonae sp. nov., isolated from soil.</title>
        <authorList>
            <person name="Curtis S.M."/>
            <person name="Norton I."/>
            <person name="Everest G.J."/>
            <person name="Meyers P.R."/>
        </authorList>
    </citation>
    <scope>NUCLEOTIDE SEQUENCE [LARGE SCALE GENOMIC DNA]</scope>
    <source>
        <strain evidence="2 3">NRRL B-24813</strain>
    </source>
</reference>
<keyword evidence="3" id="KW-1185">Reference proteome</keyword>
<dbReference type="InterPro" id="IPR011008">
    <property type="entry name" value="Dimeric_a/b-barrel"/>
</dbReference>
<dbReference type="EMBL" id="SJKB01000002">
    <property type="protein sequence ID" value="TCC64452.1"/>
    <property type="molecule type" value="Genomic_DNA"/>
</dbReference>
<dbReference type="InterPro" id="IPR007138">
    <property type="entry name" value="ABM_dom"/>
</dbReference>
<comment type="caution">
    <text evidence="2">The sequence shown here is derived from an EMBL/GenBank/DDBJ whole genome shotgun (WGS) entry which is preliminary data.</text>
</comment>
<accession>A0A4V2MBU4</accession>
<dbReference type="Pfam" id="PF03992">
    <property type="entry name" value="ABM"/>
    <property type="match status" value="1"/>
</dbReference>
<proteinExistence type="predicted"/>
<dbReference type="AlphaFoldDB" id="A0A4V2MBU4"/>
<dbReference type="Proteomes" id="UP000291144">
    <property type="component" value="Unassembled WGS sequence"/>
</dbReference>
<protein>
    <recommendedName>
        <fullName evidence="1">ABM domain-containing protein</fullName>
    </recommendedName>
</protein>
<dbReference type="SUPFAM" id="SSF54909">
    <property type="entry name" value="Dimeric alpha+beta barrel"/>
    <property type="match status" value="1"/>
</dbReference>
<sequence length="117" mass="12904">MTAASNEIHGTSRIVIHDGKLEEFKRLAAQCVEIVRTKDTGTLEYDHFLNADGTECFVHERYRDSAAGLEHMVNIPPMFEPLSKVCTITGEVCGTPTPELREALESAGVPIYTPLTL</sequence>
<evidence type="ECO:0000259" key="1">
    <source>
        <dbReference type="Pfam" id="PF03992"/>
    </source>
</evidence>
<gene>
    <name evidence="2" type="ORF">E0H73_08635</name>
</gene>
<dbReference type="OrthoDB" id="540574at2"/>
<organism evidence="2 3">
    <name type="scientific">Kribbella pittospori</name>
    <dbReference type="NCBI Taxonomy" id="722689"/>
    <lineage>
        <taxon>Bacteria</taxon>
        <taxon>Bacillati</taxon>
        <taxon>Actinomycetota</taxon>
        <taxon>Actinomycetes</taxon>
        <taxon>Propionibacteriales</taxon>
        <taxon>Kribbellaceae</taxon>
        <taxon>Kribbella</taxon>
    </lineage>
</organism>
<name>A0A4V2MBU4_9ACTN</name>
<feature type="domain" description="ABM" evidence="1">
    <location>
        <begin position="14"/>
        <end position="72"/>
    </location>
</feature>
<evidence type="ECO:0000313" key="3">
    <source>
        <dbReference type="Proteomes" id="UP000291144"/>
    </source>
</evidence>
<dbReference type="Gene3D" id="3.30.70.100">
    <property type="match status" value="1"/>
</dbReference>
<evidence type="ECO:0000313" key="2">
    <source>
        <dbReference type="EMBL" id="TCC64452.1"/>
    </source>
</evidence>
<dbReference type="RefSeq" id="WP_131352957.1">
    <property type="nucleotide sequence ID" value="NZ_SJKB01000002.1"/>
</dbReference>